<sequence length="64" mass="7901">MRVMTEYEYRVLTFDRHTTKTAARQAVREHAEYGRWELSRSVIYEGGVRRIWLRRRIMRVERTA</sequence>
<dbReference type="Pfam" id="PF18963">
    <property type="entry name" value="DUF5703"/>
    <property type="match status" value="1"/>
</dbReference>
<dbReference type="EMBL" id="RBXT01000001">
    <property type="protein sequence ID" value="RKT78070.1"/>
    <property type="molecule type" value="Genomic_DNA"/>
</dbReference>
<keyword evidence="2" id="KW-1185">Reference proteome</keyword>
<dbReference type="Proteomes" id="UP000278440">
    <property type="component" value="Unassembled WGS sequence"/>
</dbReference>
<comment type="caution">
    <text evidence="1">The sequence shown here is derived from an EMBL/GenBank/DDBJ whole genome shotgun (WGS) entry which is preliminary data.</text>
</comment>
<reference evidence="1 2" key="1">
    <citation type="submission" date="2018-10" db="EMBL/GenBank/DDBJ databases">
        <title>Sequencing the genomes of 1000 actinobacteria strains.</title>
        <authorList>
            <person name="Klenk H.-P."/>
        </authorList>
    </citation>
    <scope>NUCLEOTIDE SEQUENCE [LARGE SCALE GENOMIC DNA]</scope>
    <source>
        <strain evidence="1 2">DSM 44267</strain>
    </source>
</reference>
<evidence type="ECO:0000313" key="2">
    <source>
        <dbReference type="Proteomes" id="UP000278440"/>
    </source>
</evidence>
<dbReference type="AlphaFoldDB" id="A0A495XU63"/>
<protein>
    <submittedName>
        <fullName evidence="1">Uncharacterized protein</fullName>
    </submittedName>
</protein>
<accession>A0A495XU63</accession>
<evidence type="ECO:0000313" key="1">
    <source>
        <dbReference type="EMBL" id="RKT78070.1"/>
    </source>
</evidence>
<organism evidence="1 2">
    <name type="scientific">Terracoccus luteus</name>
    <dbReference type="NCBI Taxonomy" id="53356"/>
    <lineage>
        <taxon>Bacteria</taxon>
        <taxon>Bacillati</taxon>
        <taxon>Actinomycetota</taxon>
        <taxon>Actinomycetes</taxon>
        <taxon>Micrococcales</taxon>
        <taxon>Intrasporangiaceae</taxon>
        <taxon>Terracoccus</taxon>
    </lineage>
</organism>
<proteinExistence type="predicted"/>
<name>A0A495XU63_9MICO</name>
<gene>
    <name evidence="1" type="ORF">DFJ68_1505</name>
</gene>
<dbReference type="InterPro" id="IPR043758">
    <property type="entry name" value="DUF5703"/>
</dbReference>